<evidence type="ECO:0000256" key="1">
    <source>
        <dbReference type="SAM" id="MobiDB-lite"/>
    </source>
</evidence>
<evidence type="ECO:0000313" key="3">
    <source>
        <dbReference type="Proteomes" id="UP000318538"/>
    </source>
</evidence>
<accession>A0A517N5G3</accession>
<gene>
    <name evidence="2" type="ORF">K227x_07480</name>
</gene>
<keyword evidence="3" id="KW-1185">Reference proteome</keyword>
<evidence type="ECO:0000313" key="2">
    <source>
        <dbReference type="EMBL" id="QDT02372.1"/>
    </source>
</evidence>
<dbReference type="AlphaFoldDB" id="A0A517N5G3"/>
<dbReference type="KEGG" id="rlc:K227x_07480"/>
<feature type="compositionally biased region" description="Polar residues" evidence="1">
    <location>
        <begin position="1"/>
        <end position="12"/>
    </location>
</feature>
<dbReference type="Proteomes" id="UP000318538">
    <property type="component" value="Chromosome"/>
</dbReference>
<dbReference type="EMBL" id="CP036525">
    <property type="protein sequence ID" value="QDT02372.1"/>
    <property type="molecule type" value="Genomic_DNA"/>
</dbReference>
<sequence>MPSATSSRLRSTGNGGLNAPCSTSESCSDRRTGTPVDEVGATSRVGHRSNSHFLVDNRREVKILPPSHFPSQTNRSCWSVMAAAGKA</sequence>
<reference evidence="2 3" key="1">
    <citation type="submission" date="2019-02" db="EMBL/GenBank/DDBJ databases">
        <title>Deep-cultivation of Planctomycetes and their phenomic and genomic characterization uncovers novel biology.</title>
        <authorList>
            <person name="Wiegand S."/>
            <person name="Jogler M."/>
            <person name="Boedeker C."/>
            <person name="Pinto D."/>
            <person name="Vollmers J."/>
            <person name="Rivas-Marin E."/>
            <person name="Kohn T."/>
            <person name="Peeters S.H."/>
            <person name="Heuer A."/>
            <person name="Rast P."/>
            <person name="Oberbeckmann S."/>
            <person name="Bunk B."/>
            <person name="Jeske O."/>
            <person name="Meyerdierks A."/>
            <person name="Storesund J.E."/>
            <person name="Kallscheuer N."/>
            <person name="Luecker S."/>
            <person name="Lage O.M."/>
            <person name="Pohl T."/>
            <person name="Merkel B.J."/>
            <person name="Hornburger P."/>
            <person name="Mueller R.-W."/>
            <person name="Bruemmer F."/>
            <person name="Labrenz M."/>
            <person name="Spormann A.M."/>
            <person name="Op den Camp H."/>
            <person name="Overmann J."/>
            <person name="Amann R."/>
            <person name="Jetten M.S.M."/>
            <person name="Mascher T."/>
            <person name="Medema M.H."/>
            <person name="Devos D.P."/>
            <person name="Kaster A.-K."/>
            <person name="Ovreas L."/>
            <person name="Rohde M."/>
            <person name="Galperin M.Y."/>
            <person name="Jogler C."/>
        </authorList>
    </citation>
    <scope>NUCLEOTIDE SEQUENCE [LARGE SCALE GENOMIC DNA]</scope>
    <source>
        <strain evidence="2 3">K22_7</strain>
    </source>
</reference>
<proteinExistence type="predicted"/>
<name>A0A517N5G3_9BACT</name>
<organism evidence="2 3">
    <name type="scientific">Rubripirellula lacrimiformis</name>
    <dbReference type="NCBI Taxonomy" id="1930273"/>
    <lineage>
        <taxon>Bacteria</taxon>
        <taxon>Pseudomonadati</taxon>
        <taxon>Planctomycetota</taxon>
        <taxon>Planctomycetia</taxon>
        <taxon>Pirellulales</taxon>
        <taxon>Pirellulaceae</taxon>
        <taxon>Rubripirellula</taxon>
    </lineage>
</organism>
<feature type="region of interest" description="Disordered" evidence="1">
    <location>
        <begin position="1"/>
        <end position="48"/>
    </location>
</feature>
<protein>
    <submittedName>
        <fullName evidence="2">Uncharacterized protein</fullName>
    </submittedName>
</protein>